<evidence type="ECO:0000256" key="1">
    <source>
        <dbReference type="SAM" id="MobiDB-lite"/>
    </source>
</evidence>
<organism evidence="3 4">
    <name type="scientific">Tritonibacter aquimaris</name>
    <dbReference type="NCBI Taxonomy" id="2663379"/>
    <lineage>
        <taxon>Bacteria</taxon>
        <taxon>Pseudomonadati</taxon>
        <taxon>Pseudomonadota</taxon>
        <taxon>Alphaproteobacteria</taxon>
        <taxon>Rhodobacterales</taxon>
        <taxon>Paracoccaceae</taxon>
        <taxon>Tritonibacter</taxon>
    </lineage>
</organism>
<evidence type="ECO:0000259" key="2">
    <source>
        <dbReference type="Pfam" id="PF02120"/>
    </source>
</evidence>
<dbReference type="CDD" id="cd17470">
    <property type="entry name" value="T3SS_Flik_C"/>
    <property type="match status" value="1"/>
</dbReference>
<feature type="compositionally biased region" description="Polar residues" evidence="1">
    <location>
        <begin position="168"/>
        <end position="183"/>
    </location>
</feature>
<feature type="compositionally biased region" description="Polar residues" evidence="1">
    <location>
        <begin position="16"/>
        <end position="41"/>
    </location>
</feature>
<accession>A0A844AR00</accession>
<dbReference type="InterPro" id="IPR021136">
    <property type="entry name" value="Flagellar_hook_control-like_C"/>
</dbReference>
<dbReference type="InterPro" id="IPR038610">
    <property type="entry name" value="FliK-like_C_sf"/>
</dbReference>
<feature type="compositionally biased region" description="Polar residues" evidence="1">
    <location>
        <begin position="538"/>
        <end position="548"/>
    </location>
</feature>
<evidence type="ECO:0000313" key="4">
    <source>
        <dbReference type="Proteomes" id="UP000436694"/>
    </source>
</evidence>
<feature type="compositionally biased region" description="Polar residues" evidence="1">
    <location>
        <begin position="347"/>
        <end position="356"/>
    </location>
</feature>
<reference evidence="3 4" key="1">
    <citation type="submission" date="2019-10" db="EMBL/GenBank/DDBJ databases">
        <title>Epibacterium sp. nov., isolated from seawater.</title>
        <authorList>
            <person name="Zhang X."/>
            <person name="Li N."/>
        </authorList>
    </citation>
    <scope>NUCLEOTIDE SEQUENCE [LARGE SCALE GENOMIC DNA]</scope>
    <source>
        <strain evidence="3 4">SM1969</strain>
    </source>
</reference>
<proteinExistence type="predicted"/>
<dbReference type="Pfam" id="PF02120">
    <property type="entry name" value="Flg_hook"/>
    <property type="match status" value="1"/>
</dbReference>
<dbReference type="AlphaFoldDB" id="A0A844AR00"/>
<feature type="compositionally biased region" description="Low complexity" evidence="1">
    <location>
        <begin position="303"/>
        <end position="315"/>
    </location>
</feature>
<sequence>MSGTKMNLAGILQVSENNQKISSSRSDSVPQASAETDSFAQIYSELDTAEATLDASNQGHSNGKNEAGSPTSVPDPSDEKPKNSDTATSLDAIVDGAPDTNSPSTQPEAEPEQQLAISEGELTAAPSEDVDTDTGATKTESDPSDQASDATDSDSARVAAEAAALLQVPTQHQTVPPEQNATTKPLVATTAAAQAAPSSERAAAPVEFSSHIWESSQQAPEEGADIQITPPKEGPGAKTAALNTALQQQPEIVQDRVQAKTVTSDATANIPQRADTAAAQSQPTAALQSATPHVDPREKKTETAAIAPAPQTTQAGKPLSEGAPSGEMLNQDHKEGQNAEGQEQHNRITSSESSAAASDRKITSNGFVSSAALLAQNGAQQSAQFEPVPFDRVSDLRFGANSIGISQALTEAVFRPNVTQSPDTAQRIAVQLTAAFASKGERKVDVMLNPKELGRVNMQLATSDTGVKVIINAERSDTIDLMRRHAGELEKEFKSMGFETISFEFSSGDRQHQSQQSSEPAVKNATNANVESGDELPVSTQPMQTLSLGETGLDMRV</sequence>
<name>A0A844AR00_9RHOB</name>
<feature type="compositionally biased region" description="Polar residues" evidence="1">
    <location>
        <begin position="260"/>
        <end position="270"/>
    </location>
</feature>
<comment type="caution">
    <text evidence="3">The sequence shown here is derived from an EMBL/GenBank/DDBJ whole genome shotgun (WGS) entry which is preliminary data.</text>
</comment>
<feature type="domain" description="Flagellar hook-length control protein-like C-terminal" evidence="2">
    <location>
        <begin position="434"/>
        <end position="513"/>
    </location>
</feature>
<evidence type="ECO:0000313" key="3">
    <source>
        <dbReference type="EMBL" id="MQY42037.1"/>
    </source>
</evidence>
<dbReference type="Proteomes" id="UP000436694">
    <property type="component" value="Unassembled WGS sequence"/>
</dbReference>
<keyword evidence="4" id="KW-1185">Reference proteome</keyword>
<gene>
    <name evidence="3" type="ORF">GG681_05255</name>
</gene>
<feature type="compositionally biased region" description="Polar residues" evidence="1">
    <location>
        <begin position="513"/>
        <end position="530"/>
    </location>
</feature>
<dbReference type="EMBL" id="WIXK01000002">
    <property type="protein sequence ID" value="MQY42037.1"/>
    <property type="molecule type" value="Genomic_DNA"/>
</dbReference>
<dbReference type="Gene3D" id="3.30.750.140">
    <property type="match status" value="1"/>
</dbReference>
<feature type="compositionally biased region" description="Polar residues" evidence="1">
    <location>
        <begin position="278"/>
        <end position="291"/>
    </location>
</feature>
<feature type="compositionally biased region" description="Polar residues" evidence="1">
    <location>
        <begin position="241"/>
        <end position="251"/>
    </location>
</feature>
<protein>
    <recommendedName>
        <fullName evidence="2">Flagellar hook-length control protein-like C-terminal domain-containing protein</fullName>
    </recommendedName>
</protein>
<feature type="compositionally biased region" description="Polar residues" evidence="1">
    <location>
        <begin position="54"/>
        <end position="74"/>
    </location>
</feature>
<feature type="compositionally biased region" description="Low complexity" evidence="1">
    <location>
        <begin position="187"/>
        <end position="207"/>
    </location>
</feature>
<feature type="compositionally biased region" description="Basic and acidic residues" evidence="1">
    <location>
        <begin position="330"/>
        <end position="346"/>
    </location>
</feature>
<feature type="region of interest" description="Disordered" evidence="1">
    <location>
        <begin position="506"/>
        <end position="557"/>
    </location>
</feature>
<feature type="region of interest" description="Disordered" evidence="1">
    <location>
        <begin position="16"/>
        <end position="361"/>
    </location>
</feature>